<dbReference type="PRINTS" id="PR00455">
    <property type="entry name" value="HTHTETR"/>
</dbReference>
<dbReference type="InterPro" id="IPR050109">
    <property type="entry name" value="HTH-type_TetR-like_transc_reg"/>
</dbReference>
<feature type="DNA-binding region" description="H-T-H motif" evidence="4">
    <location>
        <begin position="35"/>
        <end position="54"/>
    </location>
</feature>
<dbReference type="GO" id="GO:0003700">
    <property type="term" value="F:DNA-binding transcription factor activity"/>
    <property type="evidence" value="ECO:0007669"/>
    <property type="project" value="TreeGrafter"/>
</dbReference>
<dbReference type="PATRIC" id="fig|512565.3.peg.3133"/>
<gene>
    <name evidence="6" type="ordered locus">AMIS_31370</name>
</gene>
<dbReference type="InterPro" id="IPR001647">
    <property type="entry name" value="HTH_TetR"/>
</dbReference>
<organism evidence="6 7">
    <name type="scientific">Actinoplanes missouriensis (strain ATCC 14538 / DSM 43046 / CBS 188.64 / JCM 3121 / NBRC 102363 / NCIMB 12654 / NRRL B-3342 / UNCC 431)</name>
    <dbReference type="NCBI Taxonomy" id="512565"/>
    <lineage>
        <taxon>Bacteria</taxon>
        <taxon>Bacillati</taxon>
        <taxon>Actinomycetota</taxon>
        <taxon>Actinomycetes</taxon>
        <taxon>Micromonosporales</taxon>
        <taxon>Micromonosporaceae</taxon>
        <taxon>Actinoplanes</taxon>
    </lineage>
</organism>
<evidence type="ECO:0000259" key="5">
    <source>
        <dbReference type="PROSITE" id="PS50977"/>
    </source>
</evidence>
<dbReference type="OrthoDB" id="956698at2"/>
<evidence type="ECO:0000256" key="4">
    <source>
        <dbReference type="PROSITE-ProRule" id="PRU00335"/>
    </source>
</evidence>
<proteinExistence type="predicted"/>
<evidence type="ECO:0000256" key="2">
    <source>
        <dbReference type="ARBA" id="ARBA00023125"/>
    </source>
</evidence>
<evidence type="ECO:0000313" key="7">
    <source>
        <dbReference type="Proteomes" id="UP000007882"/>
    </source>
</evidence>
<protein>
    <submittedName>
        <fullName evidence="6">Putative TetR-family transcriptional regulator</fullName>
    </submittedName>
</protein>
<keyword evidence="3" id="KW-0804">Transcription</keyword>
<dbReference type="RefSeq" id="WP_014443252.1">
    <property type="nucleotide sequence ID" value="NC_017093.1"/>
</dbReference>
<dbReference type="eggNOG" id="COG1309">
    <property type="taxonomic scope" value="Bacteria"/>
</dbReference>
<dbReference type="PANTHER" id="PTHR30055:SF238">
    <property type="entry name" value="MYCOFACTOCIN BIOSYNTHESIS TRANSCRIPTIONAL REGULATOR MFTR-RELATED"/>
    <property type="match status" value="1"/>
</dbReference>
<dbReference type="Gene3D" id="1.10.357.10">
    <property type="entry name" value="Tetracycline Repressor, domain 2"/>
    <property type="match status" value="1"/>
</dbReference>
<evidence type="ECO:0000313" key="6">
    <source>
        <dbReference type="EMBL" id="BAL88357.1"/>
    </source>
</evidence>
<keyword evidence="1" id="KW-0805">Transcription regulation</keyword>
<dbReference type="Pfam" id="PF00440">
    <property type="entry name" value="TetR_N"/>
    <property type="match status" value="1"/>
</dbReference>
<evidence type="ECO:0000256" key="3">
    <source>
        <dbReference type="ARBA" id="ARBA00023163"/>
    </source>
</evidence>
<dbReference type="AlphaFoldDB" id="I0H5S0"/>
<dbReference type="GO" id="GO:0000976">
    <property type="term" value="F:transcription cis-regulatory region binding"/>
    <property type="evidence" value="ECO:0007669"/>
    <property type="project" value="TreeGrafter"/>
</dbReference>
<dbReference type="InterPro" id="IPR009057">
    <property type="entry name" value="Homeodomain-like_sf"/>
</dbReference>
<dbReference type="Gene3D" id="1.10.10.60">
    <property type="entry name" value="Homeodomain-like"/>
    <property type="match status" value="1"/>
</dbReference>
<dbReference type="EMBL" id="AP012319">
    <property type="protein sequence ID" value="BAL88357.1"/>
    <property type="molecule type" value="Genomic_DNA"/>
</dbReference>
<keyword evidence="2 4" id="KW-0238">DNA-binding</keyword>
<dbReference type="SUPFAM" id="SSF46689">
    <property type="entry name" value="Homeodomain-like"/>
    <property type="match status" value="1"/>
</dbReference>
<keyword evidence="7" id="KW-1185">Reference proteome</keyword>
<evidence type="ECO:0000256" key="1">
    <source>
        <dbReference type="ARBA" id="ARBA00023015"/>
    </source>
</evidence>
<reference evidence="6 7" key="1">
    <citation type="submission" date="2012-02" db="EMBL/GenBank/DDBJ databases">
        <title>Complete genome sequence of Actinoplanes missouriensis 431 (= NBRC 102363).</title>
        <authorList>
            <person name="Ohnishi Y."/>
            <person name="Ishikawa J."/>
            <person name="Sekine M."/>
            <person name="Hosoyama A."/>
            <person name="Harada T."/>
            <person name="Narita H."/>
            <person name="Hata T."/>
            <person name="Konno Y."/>
            <person name="Tutikane K."/>
            <person name="Fujita N."/>
            <person name="Horinouchi S."/>
            <person name="Hayakawa M."/>
        </authorList>
    </citation>
    <scope>NUCLEOTIDE SEQUENCE [LARGE SCALE GENOMIC DNA]</scope>
    <source>
        <strain evidence="7">ATCC 14538 / DSM 43046 / CBS 188.64 / JCM 3121 / NBRC 102363 / NCIMB 12654 / NRRL B-3342 / UNCC 431</strain>
    </source>
</reference>
<accession>I0H5S0</accession>
<dbReference type="STRING" id="512565.AMIS_31370"/>
<dbReference type="HOGENOM" id="CLU_069356_2_2_11"/>
<dbReference type="Pfam" id="PF17754">
    <property type="entry name" value="TetR_C_14"/>
    <property type="match status" value="1"/>
</dbReference>
<dbReference type="InterPro" id="IPR041347">
    <property type="entry name" value="MftR_C"/>
</dbReference>
<dbReference type="KEGG" id="ams:AMIS_31370"/>
<dbReference type="PROSITE" id="PS50977">
    <property type="entry name" value="HTH_TETR_2"/>
    <property type="match status" value="1"/>
</dbReference>
<dbReference type="Proteomes" id="UP000007882">
    <property type="component" value="Chromosome"/>
</dbReference>
<sequence>MGRQGVREVARRAVHAEITAVAERLFREQGYDATTVDHIAEQVGMSQRTFFRHVGTKEDLVLADADLQGDRMVEALRSRPATESPWTSLRHAFQVAVDSRREKAARERAQLMWSIIESSPTLRAAYLDRMDLVQRRLVDVLLERSLDAGSRVLNRALVGAAFAALHAVMEGCDPDAEGPDTFAADLDHVLARLEPTSA</sequence>
<name>I0H5S0_ACTM4</name>
<feature type="domain" description="HTH tetR-type" evidence="5">
    <location>
        <begin position="12"/>
        <end position="72"/>
    </location>
</feature>
<dbReference type="PANTHER" id="PTHR30055">
    <property type="entry name" value="HTH-TYPE TRANSCRIPTIONAL REGULATOR RUTR"/>
    <property type="match status" value="1"/>
</dbReference>